<feature type="compositionally biased region" description="Low complexity" evidence="2">
    <location>
        <begin position="675"/>
        <end position="695"/>
    </location>
</feature>
<dbReference type="GO" id="GO:0005737">
    <property type="term" value="C:cytoplasm"/>
    <property type="evidence" value="ECO:0007669"/>
    <property type="project" value="TreeGrafter"/>
</dbReference>
<dbReference type="Pfam" id="PF01728">
    <property type="entry name" value="FtsJ"/>
    <property type="match status" value="1"/>
</dbReference>
<feature type="compositionally biased region" description="Basic and acidic residues" evidence="2">
    <location>
        <begin position="71"/>
        <end position="90"/>
    </location>
</feature>
<keyword evidence="1" id="KW-0507">mRNA processing</keyword>
<keyword evidence="1" id="KW-0808">Transferase</keyword>
<dbReference type="GO" id="GO:0032259">
    <property type="term" value="P:methylation"/>
    <property type="evidence" value="ECO:0007669"/>
    <property type="project" value="UniProtKB-KW"/>
</dbReference>
<feature type="compositionally biased region" description="Basic and acidic residues" evidence="2">
    <location>
        <begin position="12"/>
        <end position="29"/>
    </location>
</feature>
<dbReference type="RefSeq" id="XP_044564004.1">
    <property type="nucleotide sequence ID" value="XM_044704740.1"/>
</dbReference>
<name>A0A6A5BXQ2_NAEFO</name>
<keyword evidence="1" id="KW-0539">Nucleus</keyword>
<feature type="domain" description="RrmJ-type SAM-dependent 2'-O-MTase" evidence="4">
    <location>
        <begin position="306"/>
        <end position="517"/>
    </location>
</feature>
<protein>
    <recommendedName>
        <fullName evidence="1">Cap-specific mRNA (nucleoside-2'-O-)-methyltransferase 1</fullName>
        <ecNumber evidence="1">2.1.1.57</ecNumber>
    </recommendedName>
    <alternativeName>
        <fullName evidence="1">Cap1 2'O-ribose methyltransferase 1</fullName>
    </alternativeName>
</protein>
<dbReference type="PANTHER" id="PTHR16121:SF0">
    <property type="entry name" value="CAP-SPECIFIC MRNA (NUCLEOSIDE-2'-O-)-METHYLTRANSFERASE 1"/>
    <property type="match status" value="1"/>
</dbReference>
<dbReference type="EMBL" id="VFQX01000027">
    <property type="protein sequence ID" value="KAF0979291.1"/>
    <property type="molecule type" value="Genomic_DNA"/>
</dbReference>
<keyword evidence="1" id="KW-0489">Methyltransferase</keyword>
<dbReference type="GO" id="GO:0005634">
    <property type="term" value="C:nucleus"/>
    <property type="evidence" value="ECO:0007669"/>
    <property type="project" value="UniProtKB-SubCell"/>
</dbReference>
<evidence type="ECO:0000313" key="5">
    <source>
        <dbReference type="EMBL" id="KAF0979291.1"/>
    </source>
</evidence>
<comment type="subcellular location">
    <subcellularLocation>
        <location evidence="1">Nucleus</location>
    </subcellularLocation>
</comment>
<dbReference type="InterPro" id="IPR000467">
    <property type="entry name" value="G_patch_dom"/>
</dbReference>
<feature type="region of interest" description="Disordered" evidence="2">
    <location>
        <begin position="606"/>
        <end position="695"/>
    </location>
</feature>
<dbReference type="InterPro" id="IPR029063">
    <property type="entry name" value="SAM-dependent_MTases_sf"/>
</dbReference>
<dbReference type="GO" id="GO:0016556">
    <property type="term" value="P:mRNA modification"/>
    <property type="evidence" value="ECO:0007669"/>
    <property type="project" value="UniProtKB-UniRule"/>
</dbReference>
<dbReference type="VEuPathDB" id="AmoebaDB:FDP41_001634"/>
<keyword evidence="6" id="KW-1185">Reference proteome</keyword>
<keyword evidence="1" id="KW-0949">S-adenosyl-L-methionine</keyword>
<feature type="region of interest" description="Disordered" evidence="2">
    <location>
        <begin position="1"/>
        <end position="108"/>
    </location>
</feature>
<dbReference type="AlphaFoldDB" id="A0A6A5BXQ2"/>
<dbReference type="Proteomes" id="UP000444721">
    <property type="component" value="Unassembled WGS sequence"/>
</dbReference>
<sequence length="695" mass="80342">MDEPQQQQQQSHNHDHDENKYATMNERKRMMTNSVQNHLDVDPNNHMITQPLEEEENNDRREKINDDDDENNYRNDVSLEKKDSKIRKIEQASSTTTETSSNVSEMAERGKNKVLAMMKRMGWEGEGLGKSNQGSASALDPQVNLGRGGLGLKSSMNHFSETAHGNDHADSNYQLPPNFVIQRHASDDREYSHKENVIWLACKQENRHRYVGTGGLKASQESSESTIDENTEDFDPIYHIVKPISKTLDPSCMEPGTVNEGQNTFTDPEIMKSIFKTKAEFDGLPERFFIDARFRSNPYEKIGKSIFQNRAAVKLANIDMITNLTKDLPRLPEENNVLYFADICAGPGGFTEYLYYRYKTTGAKGWGFTLKNDKDDWKLEKFNRESPHDNFELNYGADGTGDITINENMLALRDAINRGTNNRGVALVTGDGGFCVDGVENSQEYLTQQLVLCQYLTALMCLRKGGSFVCKLFDLNTWFSASLMYILYQHFEQISIIKPFSSRPANSERYVVCKGLLERNPPIIDFLLQVNTKIASKKAIKSLVPCSIMENDKDFADYLTLSNNNFAKDQEYNLKRLKMAVEDRYIEIKELQFKLKELCLKEWNLPNPQHDKRHGNNNYYNNNNRRRFDERGDHKRKYDNYRNDNNYHENRNDGNYNRNRHYNNDRSNYGRDVTNSSDSSNGSRNRNYNNYGRRR</sequence>
<dbReference type="InterPro" id="IPR025816">
    <property type="entry name" value="RrmJ-type_MeTrfase"/>
</dbReference>
<dbReference type="SUPFAM" id="SSF53335">
    <property type="entry name" value="S-adenosyl-L-methionine-dependent methyltransferases"/>
    <property type="match status" value="1"/>
</dbReference>
<organism evidence="5 6">
    <name type="scientific">Naegleria fowleri</name>
    <name type="common">Brain eating amoeba</name>
    <dbReference type="NCBI Taxonomy" id="5763"/>
    <lineage>
        <taxon>Eukaryota</taxon>
        <taxon>Discoba</taxon>
        <taxon>Heterolobosea</taxon>
        <taxon>Tetramitia</taxon>
        <taxon>Eutetramitia</taxon>
        <taxon>Vahlkampfiidae</taxon>
        <taxon>Naegleria</taxon>
    </lineage>
</organism>
<dbReference type="PROSITE" id="PS51613">
    <property type="entry name" value="SAM_MT_RRMJ"/>
    <property type="match status" value="1"/>
</dbReference>
<feature type="compositionally biased region" description="Low complexity" evidence="2">
    <location>
        <begin position="1"/>
        <end position="10"/>
    </location>
</feature>
<feature type="compositionally biased region" description="Basic and acidic residues" evidence="2">
    <location>
        <begin position="626"/>
        <end position="652"/>
    </location>
</feature>
<dbReference type="GO" id="GO:0004483">
    <property type="term" value="F:methyltransferase cap1 activity"/>
    <property type="evidence" value="ECO:0007669"/>
    <property type="project" value="UniProtKB-UniRule"/>
</dbReference>
<dbReference type="GO" id="GO:0006370">
    <property type="term" value="P:7-methylguanosine mRNA capping"/>
    <property type="evidence" value="ECO:0007669"/>
    <property type="project" value="UniProtKB-UniRule"/>
</dbReference>
<evidence type="ECO:0000256" key="1">
    <source>
        <dbReference type="RuleBase" id="RU368012"/>
    </source>
</evidence>
<evidence type="ECO:0000259" key="4">
    <source>
        <dbReference type="PROSITE" id="PS51613"/>
    </source>
</evidence>
<evidence type="ECO:0000256" key="2">
    <source>
        <dbReference type="SAM" id="MobiDB-lite"/>
    </source>
</evidence>
<dbReference type="SMART" id="SM00443">
    <property type="entry name" value="G_patch"/>
    <property type="match status" value="1"/>
</dbReference>
<dbReference type="EC" id="2.1.1.57" evidence="1"/>
<dbReference type="OMA" id="DWKLEKF"/>
<dbReference type="InterPro" id="IPR002877">
    <property type="entry name" value="RNA_MeTrfase_FtsJ_dom"/>
</dbReference>
<keyword evidence="1" id="KW-0506">mRNA capping</keyword>
<dbReference type="Pfam" id="PF01585">
    <property type="entry name" value="G-patch"/>
    <property type="match status" value="1"/>
</dbReference>
<dbReference type="GeneID" id="68108852"/>
<comment type="caution">
    <text evidence="5">The sequence shown here is derived from an EMBL/GenBank/DDBJ whole genome shotgun (WGS) entry which is preliminary data.</text>
</comment>
<evidence type="ECO:0000313" key="6">
    <source>
        <dbReference type="Proteomes" id="UP000444721"/>
    </source>
</evidence>
<dbReference type="Gene3D" id="3.40.50.12760">
    <property type="match status" value="1"/>
</dbReference>
<dbReference type="GO" id="GO:0003676">
    <property type="term" value="F:nucleic acid binding"/>
    <property type="evidence" value="ECO:0007669"/>
    <property type="project" value="UniProtKB-UniRule"/>
</dbReference>
<proteinExistence type="predicted"/>
<comment type="function">
    <text evidence="1">S-adenosyl-L-methionine-dependent methyltransferase that mediates RNA cap1 2'-O-ribose methylation to the 5'-cap structure of RNAs. Methylates the ribose of the first nucleotide of a m(7)GpppG-capped mRNA to produce m(7)GpppNmp (cap1).</text>
</comment>
<comment type="catalytic activity">
    <reaction evidence="1">
        <text>a 5'-end (N(7)-methyl 5'-triphosphoguanosine)-ribonucleoside in mRNA + S-adenosyl-L-methionine = a 5'-end (N(7)-methyl 5'-triphosphoguanosine)-(2'-O-methyl-ribonucleoside) in mRNA + S-adenosyl-L-homocysteine + H(+)</text>
        <dbReference type="Rhea" id="RHEA:67020"/>
        <dbReference type="Rhea" id="RHEA-COMP:17167"/>
        <dbReference type="Rhea" id="RHEA-COMP:17168"/>
        <dbReference type="ChEBI" id="CHEBI:15378"/>
        <dbReference type="ChEBI" id="CHEBI:57856"/>
        <dbReference type="ChEBI" id="CHEBI:59789"/>
        <dbReference type="ChEBI" id="CHEBI:156461"/>
        <dbReference type="ChEBI" id="CHEBI:167609"/>
        <dbReference type="EC" id="2.1.1.57"/>
    </reaction>
</comment>
<dbReference type="VEuPathDB" id="AmoebaDB:NfTy_054300"/>
<feature type="domain" description="G-patch" evidence="3">
    <location>
        <begin position="110"/>
        <end position="155"/>
    </location>
</feature>
<dbReference type="OrthoDB" id="10251234at2759"/>
<dbReference type="PANTHER" id="PTHR16121">
    <property type="entry name" value="CAP-SPECIFIC MRNA (NUCLEOSIDE-2'-O-)-METHYLTRANSFERASE 1-RELATED"/>
    <property type="match status" value="1"/>
</dbReference>
<dbReference type="PROSITE" id="PS50174">
    <property type="entry name" value="G_PATCH"/>
    <property type="match status" value="1"/>
</dbReference>
<evidence type="ECO:0000259" key="3">
    <source>
        <dbReference type="PROSITE" id="PS50174"/>
    </source>
</evidence>
<reference evidence="5 6" key="1">
    <citation type="journal article" date="2019" name="Sci. Rep.">
        <title>Nanopore sequencing improves the draft genome of the human pathogenic amoeba Naegleria fowleri.</title>
        <authorList>
            <person name="Liechti N."/>
            <person name="Schurch N."/>
            <person name="Bruggmann R."/>
            <person name="Wittwer M."/>
        </authorList>
    </citation>
    <scope>NUCLEOTIDE SEQUENCE [LARGE SCALE GENOMIC DNA]</scope>
    <source>
        <strain evidence="5 6">ATCC 30894</strain>
    </source>
</reference>
<gene>
    <name evidence="5" type="ORF">FDP41_001634</name>
</gene>
<accession>A0A6A5BXQ2</accession>
<dbReference type="VEuPathDB" id="AmoebaDB:NF0118960"/>
<dbReference type="InterPro" id="IPR050851">
    <property type="entry name" value="mRNA_Cap_2O-Ribose_MeTrfase"/>
</dbReference>